<evidence type="ECO:0000256" key="2">
    <source>
        <dbReference type="ARBA" id="ARBA00022679"/>
    </source>
</evidence>
<evidence type="ECO:0000256" key="1">
    <source>
        <dbReference type="ARBA" id="ARBA00007867"/>
    </source>
</evidence>
<feature type="binding site" evidence="5">
    <location>
        <position position="289"/>
    </location>
    <ligand>
        <name>spermidine</name>
        <dbReference type="ChEBI" id="CHEBI:57834"/>
    </ligand>
</feature>
<dbReference type="EMBL" id="CP122539">
    <property type="protein sequence ID" value="WGH75521.1"/>
    <property type="molecule type" value="Genomic_DNA"/>
</dbReference>
<proteinExistence type="inferred from homology"/>
<organism evidence="8 9">
    <name type="scientific">Tenacibaculum tangerinum</name>
    <dbReference type="NCBI Taxonomy" id="3038772"/>
    <lineage>
        <taxon>Bacteria</taxon>
        <taxon>Pseudomonadati</taxon>
        <taxon>Bacteroidota</taxon>
        <taxon>Flavobacteriia</taxon>
        <taxon>Flavobacteriales</taxon>
        <taxon>Flavobacteriaceae</taxon>
        <taxon>Tenacibaculum</taxon>
    </lineage>
</organism>
<feature type="transmembrane region" description="Helical" evidence="5">
    <location>
        <begin position="162"/>
        <end position="185"/>
    </location>
</feature>
<dbReference type="Proteomes" id="UP001232001">
    <property type="component" value="Chromosome"/>
</dbReference>
<keyword evidence="5" id="KW-1003">Cell membrane</keyword>
<dbReference type="RefSeq" id="WP_279651395.1">
    <property type="nucleotide sequence ID" value="NZ_CP122539.1"/>
</dbReference>
<evidence type="ECO:0000259" key="7">
    <source>
        <dbReference type="PROSITE" id="PS51006"/>
    </source>
</evidence>
<evidence type="ECO:0000256" key="5">
    <source>
        <dbReference type="HAMAP-Rule" id="MF_00198"/>
    </source>
</evidence>
<feature type="binding site" evidence="5">
    <location>
        <position position="234"/>
    </location>
    <ligand>
        <name>S-methyl-5'-thioadenosine</name>
        <dbReference type="ChEBI" id="CHEBI:17509"/>
    </ligand>
</feature>
<dbReference type="NCBIfam" id="NF002956">
    <property type="entry name" value="PRK03612.1"/>
    <property type="match status" value="1"/>
</dbReference>
<dbReference type="NCBIfam" id="NF037959">
    <property type="entry name" value="MFS_SpdSyn"/>
    <property type="match status" value="1"/>
</dbReference>
<dbReference type="HAMAP" id="MF_00198">
    <property type="entry name" value="Spermidine_synth"/>
    <property type="match status" value="1"/>
</dbReference>
<feature type="transmembrane region" description="Helical" evidence="5">
    <location>
        <begin position="69"/>
        <end position="90"/>
    </location>
</feature>
<feature type="domain" description="PABS" evidence="7">
    <location>
        <begin position="206"/>
        <end position="440"/>
    </location>
</feature>
<evidence type="ECO:0000313" key="8">
    <source>
        <dbReference type="EMBL" id="WGH75521.1"/>
    </source>
</evidence>
<name>A0ABY8L242_9FLAO</name>
<feature type="transmembrane region" description="Helical" evidence="5">
    <location>
        <begin position="192"/>
        <end position="216"/>
    </location>
</feature>
<evidence type="ECO:0000256" key="6">
    <source>
        <dbReference type="PROSITE-ProRule" id="PRU00354"/>
    </source>
</evidence>
<feature type="binding site" evidence="5">
    <location>
        <position position="265"/>
    </location>
    <ligand>
        <name>spermidine</name>
        <dbReference type="ChEBI" id="CHEBI:57834"/>
    </ligand>
</feature>
<dbReference type="Gene3D" id="3.40.50.150">
    <property type="entry name" value="Vaccinia Virus protein VP39"/>
    <property type="match status" value="1"/>
</dbReference>
<comment type="subunit">
    <text evidence="5">Homodimer or homotetramer.</text>
</comment>
<evidence type="ECO:0000256" key="3">
    <source>
        <dbReference type="ARBA" id="ARBA00023066"/>
    </source>
</evidence>
<keyword evidence="3 5" id="KW-0745">Spermidine biosynthesis</keyword>
<reference evidence="8 9" key="1">
    <citation type="submission" date="2023-04" db="EMBL/GenBank/DDBJ databases">
        <title>Tenacibaculum tangerinum sp. nov., isolated from sea tidal flat of South Korea.</title>
        <authorList>
            <person name="Lee S.H."/>
            <person name="Kim J.-J."/>
        </authorList>
    </citation>
    <scope>NUCLEOTIDE SEQUENCE [LARGE SCALE GENOMIC DNA]</scope>
    <source>
        <strain evidence="8 9">GRR-S3-23</strain>
    </source>
</reference>
<comment type="caution">
    <text evidence="5">Lacks conserved residue(s) required for the propagation of feature annotation.</text>
</comment>
<dbReference type="SUPFAM" id="SSF53335">
    <property type="entry name" value="S-adenosyl-L-methionine-dependent methyltransferases"/>
    <property type="match status" value="1"/>
</dbReference>
<feature type="transmembrane region" description="Helical" evidence="5">
    <location>
        <begin position="7"/>
        <end position="33"/>
    </location>
</feature>
<feature type="transmembrane region" description="Helical" evidence="5">
    <location>
        <begin position="136"/>
        <end position="156"/>
    </location>
</feature>
<dbReference type="PROSITE" id="PS51006">
    <property type="entry name" value="PABS_2"/>
    <property type="match status" value="1"/>
</dbReference>
<dbReference type="InterPro" id="IPR001045">
    <property type="entry name" value="Spermi_synthase"/>
</dbReference>
<keyword evidence="5" id="KW-1133">Transmembrane helix</keyword>
<keyword evidence="2 5" id="KW-0808">Transferase</keyword>
<evidence type="ECO:0000256" key="4">
    <source>
        <dbReference type="ARBA" id="ARBA00023115"/>
    </source>
</evidence>
<dbReference type="CDD" id="cd02440">
    <property type="entry name" value="AdoMet_MTases"/>
    <property type="match status" value="1"/>
</dbReference>
<dbReference type="GO" id="GO:0004766">
    <property type="term" value="F:spermidine synthase activity"/>
    <property type="evidence" value="ECO:0007669"/>
    <property type="project" value="UniProtKB-EC"/>
</dbReference>
<evidence type="ECO:0000313" key="9">
    <source>
        <dbReference type="Proteomes" id="UP001232001"/>
    </source>
</evidence>
<keyword evidence="4 5" id="KW-0620">Polyamine biosynthesis</keyword>
<dbReference type="PANTHER" id="PTHR43317:SF1">
    <property type="entry name" value="THERMOSPERMINE SYNTHASE ACAULIS5"/>
    <property type="match status" value="1"/>
</dbReference>
<comment type="similarity">
    <text evidence="1 5">Belongs to the spermidine/spermine synthase family.</text>
</comment>
<feature type="transmembrane region" description="Helical" evidence="5">
    <location>
        <begin position="39"/>
        <end position="57"/>
    </location>
</feature>
<gene>
    <name evidence="5" type="primary">speE</name>
    <name evidence="8" type="ORF">P8625_15895</name>
</gene>
<feature type="binding site" evidence="5">
    <location>
        <begin position="343"/>
        <end position="344"/>
    </location>
    <ligand>
        <name>S-methyl-5'-thioadenosine</name>
        <dbReference type="ChEBI" id="CHEBI:17509"/>
    </ligand>
</feature>
<comment type="pathway">
    <text evidence="5">Amine and polyamine biosynthesis; spermidine biosynthesis; spermidine from putrescine: step 1/1.</text>
</comment>
<feature type="active site" description="Proton acceptor" evidence="5 6">
    <location>
        <position position="361"/>
    </location>
</feature>
<keyword evidence="5" id="KW-0472">Membrane</keyword>
<keyword evidence="9" id="KW-1185">Reference proteome</keyword>
<comment type="function">
    <text evidence="5">Catalyzes the irreversible transfer of a propylamine group from the amino donor S-adenosylmethioninamine (decarboxy-AdoMet) to putrescine (1,4-diaminobutane) to yield spermidine.</text>
</comment>
<dbReference type="PANTHER" id="PTHR43317">
    <property type="entry name" value="THERMOSPERMINE SYNTHASE ACAULIS5"/>
    <property type="match status" value="1"/>
</dbReference>
<comment type="subcellular location">
    <subcellularLocation>
        <location evidence="5">Cell membrane</location>
        <topology evidence="5">Multi-pass membrane protein</topology>
    </subcellularLocation>
</comment>
<dbReference type="InterPro" id="IPR029063">
    <property type="entry name" value="SAM-dependent_MTases_sf"/>
</dbReference>
<comment type="catalytic activity">
    <reaction evidence="5">
        <text>S-adenosyl 3-(methylsulfanyl)propylamine + putrescine = S-methyl-5'-thioadenosine + spermidine + H(+)</text>
        <dbReference type="Rhea" id="RHEA:12721"/>
        <dbReference type="ChEBI" id="CHEBI:15378"/>
        <dbReference type="ChEBI" id="CHEBI:17509"/>
        <dbReference type="ChEBI" id="CHEBI:57443"/>
        <dbReference type="ChEBI" id="CHEBI:57834"/>
        <dbReference type="ChEBI" id="CHEBI:326268"/>
        <dbReference type="EC" id="2.5.1.16"/>
    </reaction>
</comment>
<protein>
    <recommendedName>
        <fullName evidence="5">Polyamine aminopropyltransferase</fullName>
    </recommendedName>
    <alternativeName>
        <fullName evidence="5">Putrescine aminopropyltransferase</fullName>
        <shortName evidence="5">PAPT</shortName>
    </alternativeName>
    <alternativeName>
        <fullName evidence="5">Spermidine synthase</fullName>
        <shortName evidence="5">SPDS</shortName>
        <shortName evidence="5">SPDSY</shortName>
        <ecNumber evidence="5">2.5.1.16</ecNumber>
    </alternativeName>
</protein>
<sequence length="511" mass="58179">MKIKNYLILTVIVAGLCSIVYELLVSATASYFLGDGVKQFSILIGVYLFSMGIGAYGSRFFTQNSLKTFIYLEYILGLIGGLSVPILYFLFVKVSPTAFQFYSMFIIFLIGLLTGAEVPLLTFAFENTQVKEKLSLILSLDYIGGLFATLLFPFILLPFVGLFYSSLLFGIINILLGLIVAVFVLKLEKKFIWWGVASCAVLLIVIVYAGSLLNIWENRIYKHPVAFEKQTVYQKMVLTKNKYKDVRLYLNRAIQFSSLDEHRYHELLVHVPMCYKKEVKNVLILGGGENLASREVLKHSTVESIDVVDIDPEIFKLAKTNSDLLTINEGAANNSKVNLIANDAFNYLFRTEKKYDLIIADLPDPANESIARLYSKEFYSLIKRCLKPEGISVTQAGEIYFSNRTFSCIYNTVGSVFEYQKAYQVYIPSFGNWGFVIGSKKDMDSISTENLPQEKLKFLDKKELAYALTLPRDIQIQETKVNRLDKPIILNYFSEDWERWKIEFATDSSSF</sequence>
<dbReference type="InterPro" id="IPR030374">
    <property type="entry name" value="PABS"/>
</dbReference>
<keyword evidence="5" id="KW-0812">Transmembrane</keyword>
<dbReference type="Pfam" id="PF01564">
    <property type="entry name" value="Spermine_synth"/>
    <property type="match status" value="1"/>
</dbReference>
<accession>A0ABY8L242</accession>
<feature type="binding site" evidence="5">
    <location>
        <position position="309"/>
    </location>
    <ligand>
        <name>S-methyl-5'-thioadenosine</name>
        <dbReference type="ChEBI" id="CHEBI:17509"/>
    </ligand>
</feature>
<dbReference type="EC" id="2.5.1.16" evidence="5"/>
<feature type="transmembrane region" description="Helical" evidence="5">
    <location>
        <begin position="102"/>
        <end position="124"/>
    </location>
</feature>